<gene>
    <name evidence="1" type="ORF">S12H4_39018</name>
</gene>
<dbReference type="EMBL" id="BARW01023543">
    <property type="protein sequence ID" value="GAI96879.1"/>
    <property type="molecule type" value="Genomic_DNA"/>
</dbReference>
<accession>X1UWX2</accession>
<organism evidence="1">
    <name type="scientific">marine sediment metagenome</name>
    <dbReference type="NCBI Taxonomy" id="412755"/>
    <lineage>
        <taxon>unclassified sequences</taxon>
        <taxon>metagenomes</taxon>
        <taxon>ecological metagenomes</taxon>
    </lineage>
</organism>
<proteinExistence type="predicted"/>
<name>X1UWX2_9ZZZZ</name>
<protein>
    <submittedName>
        <fullName evidence="1">Uncharacterized protein</fullName>
    </submittedName>
</protein>
<feature type="non-terminal residue" evidence="1">
    <location>
        <position position="1"/>
    </location>
</feature>
<dbReference type="AlphaFoldDB" id="X1UWX2"/>
<reference evidence="1" key="1">
    <citation type="journal article" date="2014" name="Front. Microbiol.">
        <title>High frequency of phylogenetically diverse reductive dehalogenase-homologous genes in deep subseafloor sedimentary metagenomes.</title>
        <authorList>
            <person name="Kawai M."/>
            <person name="Futagami T."/>
            <person name="Toyoda A."/>
            <person name="Takaki Y."/>
            <person name="Nishi S."/>
            <person name="Hori S."/>
            <person name="Arai W."/>
            <person name="Tsubouchi T."/>
            <person name="Morono Y."/>
            <person name="Uchiyama I."/>
            <person name="Ito T."/>
            <person name="Fujiyama A."/>
            <person name="Inagaki F."/>
            <person name="Takami H."/>
        </authorList>
    </citation>
    <scope>NUCLEOTIDE SEQUENCE</scope>
    <source>
        <strain evidence="1">Expedition CK06-06</strain>
    </source>
</reference>
<sequence>YQTKRVLRFTVPIDQVVRIITGEILQTKLYEAGGEEIARTSRGLITFLEPNKVLAKEIVEWDYPFDVSWKNQQAKFYRDTLKVDLPSHMPTMVFTPGTALIFNILSTSTIPSTVHTNTRFSFHVQLFNGSYAQYIEYKTRIAVVGDVAKVMGKR</sequence>
<comment type="caution">
    <text evidence="1">The sequence shown here is derived from an EMBL/GenBank/DDBJ whole genome shotgun (WGS) entry which is preliminary data.</text>
</comment>
<evidence type="ECO:0000313" key="1">
    <source>
        <dbReference type="EMBL" id="GAI96879.1"/>
    </source>
</evidence>
<dbReference type="Gene3D" id="2.60.120.1180">
    <property type="match status" value="1"/>
</dbReference>